<dbReference type="EMBL" id="CM046400">
    <property type="protein sequence ID" value="KAI8524000.1"/>
    <property type="molecule type" value="Genomic_DNA"/>
</dbReference>
<name>A0ACC0L5T9_RHOML</name>
<protein>
    <submittedName>
        <fullName evidence="1">Uncharacterized protein</fullName>
    </submittedName>
</protein>
<sequence>MVELNLTHVKSIDGIQLVVDLDPAKKAKEMGKGNSKHQPCEKMLGIPKSKKKVGRKKKKCVMFRSAIAAAALSAFSEDTNRLHLDDAKAARSFEKILDEDYLGDDEEVLSKFMIDH</sequence>
<accession>A0ACC0L5T9</accession>
<comment type="caution">
    <text evidence="1">The sequence shown here is derived from an EMBL/GenBank/DDBJ whole genome shotgun (WGS) entry which is preliminary data.</text>
</comment>
<reference evidence="1" key="1">
    <citation type="submission" date="2022-02" db="EMBL/GenBank/DDBJ databases">
        <title>Plant Genome Project.</title>
        <authorList>
            <person name="Zhang R.-G."/>
        </authorList>
    </citation>
    <scope>NUCLEOTIDE SEQUENCE</scope>
    <source>
        <strain evidence="1">AT1</strain>
    </source>
</reference>
<organism evidence="1 2">
    <name type="scientific">Rhododendron molle</name>
    <name type="common">Chinese azalea</name>
    <name type="synonym">Azalea mollis</name>
    <dbReference type="NCBI Taxonomy" id="49168"/>
    <lineage>
        <taxon>Eukaryota</taxon>
        <taxon>Viridiplantae</taxon>
        <taxon>Streptophyta</taxon>
        <taxon>Embryophyta</taxon>
        <taxon>Tracheophyta</taxon>
        <taxon>Spermatophyta</taxon>
        <taxon>Magnoliopsida</taxon>
        <taxon>eudicotyledons</taxon>
        <taxon>Gunneridae</taxon>
        <taxon>Pentapetalae</taxon>
        <taxon>asterids</taxon>
        <taxon>Ericales</taxon>
        <taxon>Ericaceae</taxon>
        <taxon>Ericoideae</taxon>
        <taxon>Rhodoreae</taxon>
        <taxon>Rhododendron</taxon>
    </lineage>
</organism>
<evidence type="ECO:0000313" key="1">
    <source>
        <dbReference type="EMBL" id="KAI8524000.1"/>
    </source>
</evidence>
<keyword evidence="2" id="KW-1185">Reference proteome</keyword>
<dbReference type="Proteomes" id="UP001062846">
    <property type="component" value="Chromosome 13"/>
</dbReference>
<gene>
    <name evidence="1" type="ORF">RHMOL_Rhmol13G0115300</name>
</gene>
<proteinExistence type="predicted"/>
<evidence type="ECO:0000313" key="2">
    <source>
        <dbReference type="Proteomes" id="UP001062846"/>
    </source>
</evidence>